<organism evidence="1 2">
    <name type="scientific">candidate division MSBL1 archaeon SCGC-AAA259I09</name>
    <dbReference type="NCBI Taxonomy" id="1698267"/>
    <lineage>
        <taxon>Archaea</taxon>
        <taxon>Methanobacteriati</taxon>
        <taxon>Methanobacteriota</taxon>
        <taxon>candidate division MSBL1</taxon>
    </lineage>
</organism>
<proteinExistence type="predicted"/>
<dbReference type="Proteomes" id="UP000070463">
    <property type="component" value="Unassembled WGS sequence"/>
</dbReference>
<evidence type="ECO:0000313" key="1">
    <source>
        <dbReference type="EMBL" id="KXA96121.1"/>
    </source>
</evidence>
<reference evidence="1 2" key="1">
    <citation type="journal article" date="2016" name="Sci. Rep.">
        <title>Metabolic traits of an uncultured archaeal lineage -MSBL1- from brine pools of the Red Sea.</title>
        <authorList>
            <person name="Mwirichia R."/>
            <person name="Alam I."/>
            <person name="Rashid M."/>
            <person name="Vinu M."/>
            <person name="Ba-Alawi W."/>
            <person name="Anthony Kamau A."/>
            <person name="Kamanda Ngugi D."/>
            <person name="Goker M."/>
            <person name="Klenk H.P."/>
            <person name="Bajic V."/>
            <person name="Stingl U."/>
        </authorList>
    </citation>
    <scope>NUCLEOTIDE SEQUENCE [LARGE SCALE GENOMIC DNA]</scope>
    <source>
        <strain evidence="1">SCGC-AAA259I09</strain>
    </source>
</reference>
<protein>
    <submittedName>
        <fullName evidence="1">Uncharacterized protein</fullName>
    </submittedName>
</protein>
<dbReference type="EMBL" id="LHXR01000106">
    <property type="protein sequence ID" value="KXA96121.1"/>
    <property type="molecule type" value="Genomic_DNA"/>
</dbReference>
<accession>A0A133UPK5</accession>
<name>A0A133UPK5_9EURY</name>
<keyword evidence="2" id="KW-1185">Reference proteome</keyword>
<evidence type="ECO:0000313" key="2">
    <source>
        <dbReference type="Proteomes" id="UP000070463"/>
    </source>
</evidence>
<sequence length="109" mass="12643">MSSKKKTGLVSLERIFEEILEIEETVQNHSDNPESKIFEQVFSSLEEIRNEIKPLARERDCRELNNVLEEIELAIANSKGDLKIPNILEALESARINLIKYNLRSRKSF</sequence>
<gene>
    <name evidence="1" type="ORF">AKJ37_05975</name>
</gene>
<comment type="caution">
    <text evidence="1">The sequence shown here is derived from an EMBL/GenBank/DDBJ whole genome shotgun (WGS) entry which is preliminary data.</text>
</comment>
<dbReference type="AlphaFoldDB" id="A0A133UPK5"/>